<feature type="domain" description="Exocyst complex component Sec8 N-terminal" evidence="4">
    <location>
        <begin position="17"/>
        <end position="149"/>
    </location>
</feature>
<reference evidence="5" key="1">
    <citation type="submission" date="2024-03" db="EMBL/GenBank/DDBJ databases">
        <authorList>
            <consortium name="ELIXIR-Norway"/>
            <consortium name="Elixir Norway"/>
        </authorList>
    </citation>
    <scope>NUCLEOTIDE SEQUENCE</scope>
</reference>
<keyword evidence="1 3" id="KW-0813">Transport</keyword>
<evidence type="ECO:0000313" key="5">
    <source>
        <dbReference type="EMBL" id="CAK9860011.1"/>
    </source>
</evidence>
<evidence type="ECO:0000313" key="6">
    <source>
        <dbReference type="Proteomes" id="UP001497522"/>
    </source>
</evidence>
<evidence type="ECO:0000256" key="1">
    <source>
        <dbReference type="ARBA" id="ARBA00022448"/>
    </source>
</evidence>
<keyword evidence="6" id="KW-1185">Reference proteome</keyword>
<evidence type="ECO:0000259" key="4">
    <source>
        <dbReference type="Pfam" id="PF04048"/>
    </source>
</evidence>
<keyword evidence="2 3" id="KW-0268">Exocytosis</keyword>
<keyword evidence="3" id="KW-0653">Protein transport</keyword>
<evidence type="ECO:0000256" key="2">
    <source>
        <dbReference type="ARBA" id="ARBA00022483"/>
    </source>
</evidence>
<dbReference type="Proteomes" id="UP001497522">
    <property type="component" value="Chromosome 10"/>
</dbReference>
<gene>
    <name evidence="5" type="ORF">CSSPJE1EN2_LOCUS3006</name>
</gene>
<dbReference type="PANTHER" id="PTHR14146">
    <property type="entry name" value="EXOCYST COMPLEX COMPONENT 4"/>
    <property type="match status" value="1"/>
</dbReference>
<name>A0ABP1ABT2_9BRYO</name>
<protein>
    <recommendedName>
        <fullName evidence="3">Exocyst complex component Sec8</fullName>
    </recommendedName>
</protein>
<dbReference type="Pfam" id="PF04048">
    <property type="entry name" value="Sec8_N"/>
    <property type="match status" value="1"/>
</dbReference>
<accession>A0ABP1ABT2</accession>
<dbReference type="InterPro" id="IPR039682">
    <property type="entry name" value="Sec8/EXOC4"/>
</dbReference>
<comment type="similarity">
    <text evidence="3">Belongs to the SEC8 family.</text>
</comment>
<dbReference type="InterPro" id="IPR007191">
    <property type="entry name" value="Sec8_exocyst_N"/>
</dbReference>
<dbReference type="EMBL" id="OZ023711">
    <property type="protein sequence ID" value="CAK9860011.1"/>
    <property type="molecule type" value="Genomic_DNA"/>
</dbReference>
<organism evidence="5 6">
    <name type="scientific">Sphagnum jensenii</name>
    <dbReference type="NCBI Taxonomy" id="128206"/>
    <lineage>
        <taxon>Eukaryota</taxon>
        <taxon>Viridiplantae</taxon>
        <taxon>Streptophyta</taxon>
        <taxon>Embryophyta</taxon>
        <taxon>Bryophyta</taxon>
        <taxon>Sphagnophytina</taxon>
        <taxon>Sphagnopsida</taxon>
        <taxon>Sphagnales</taxon>
        <taxon>Sphagnaceae</taxon>
        <taxon>Sphagnum</taxon>
    </lineage>
</organism>
<proteinExistence type="inferred from homology"/>
<dbReference type="PANTHER" id="PTHR14146:SF0">
    <property type="entry name" value="EXOCYST COMPLEX COMPONENT 4"/>
    <property type="match status" value="1"/>
</dbReference>
<sequence length="1081" mass="118914">MEDDEAGAVDWNVVQVQLDSIGDPWKQPRFDSLPHVVEILTSPNPEQTLQSLREQRDLVEHLVDGVVHNYNTGFSKAIQNYSQILRVFSDSTGKVEELKGDLENARMLLGAQHKQLQQQWSRSVTLRHVISLLDQIDKVAQVPARIEKLAAEKRYYAAVQLHLQSISMLDREGIQSVGALRDVRAELNKLRGALFFKVVEDLHLHLYNKGDYSLNLAISQDKADDISNLTPAPVPAVGSLHPVSRRTRTLTRTVSYVSSVDRTADVRHMGDGWSVDGNSTTVTGIESGGDAAASDRASTNGNTDGMGKEGHNVAAHVLPIWLVGSTPNEFTESMMKSDSPSSVKYIKTMVECLTLLGKSATGGAIISQRVRPAVHELITSEIKARAAAMEASRPRVDQVAKLLRSSSIGMYLAPKQRNGINGSSPVAEWGLLVGKAQTDAHELLESVLDLVSQVLENHVIVGEMMECHENSPHTTANGMGAWSSDTDMSHLEGSGYNLGFVLTVIQSECQLLICDILRATPDATSADAAAQTARLASKALPANAKKQYLRKTNEESHGESEEGLSFAFRFTDTILASPGQTDSLTADTLLHGLNRRKSPPGSQEGYGTAAVLSERGIYLTSAVYRPVLQFMDKMISLLPPKYTSLVDNNLQSFMENFVKNQFLPIVHVDYRTRVANALASPAAFRLKAYPGAVYETLVEKGRPILQGPMSANHLITEVLGWAQAMPMYASEILELVQTLLDRTLERCRAVYTEAVLGSLSSSIIGRGDMSNLMKQEPAHLLLDVSYLSQLEQKVVVDAPLDTEGLEVEMEMNNLLLSLRPIRQEQLISPNHKMVLLAALSDSLDYMSESVQQLGYNNTSPGSPLKKKNAIHHVAVHHRRMNSALTAGLGVLTEKYHLLSAECLRTLRVELQLLAIYHLQGMAGRVYVSDQDAEEPEEFVVALTTQIARIDEEMAAYVPPLKRSYIFGGICSISAAAFIKALNEMQSINMLGVRQICRNCIALQQALVSVSPSSRDFVEERFDRVRTYYECLNLPFEALVAFVTEHDALFSFPEYSSLLKVSVSGRDIPNNAVQRLGRVLAP</sequence>
<comment type="function">
    <text evidence="3">Component of the exocyst complex involved in the docking of exocytic vesicles with fusion sites on the plasma membrane.</text>
</comment>
<evidence type="ECO:0000256" key="3">
    <source>
        <dbReference type="RuleBase" id="RU367079"/>
    </source>
</evidence>